<accession>U9UTQ5</accession>
<gene>
    <name evidence="2" type="ORF">GLOINDRAFT_91122</name>
</gene>
<reference evidence="2" key="1">
    <citation type="submission" date="2013-07" db="EMBL/GenBank/DDBJ databases">
        <title>The genome of an arbuscular mycorrhizal fungus provides insights into the evolution of the oldest plant symbiosis.</title>
        <authorList>
            <consortium name="DOE Joint Genome Institute"/>
            <person name="Tisserant E."/>
            <person name="Malbreil M."/>
            <person name="Kuo A."/>
            <person name="Kohler A."/>
            <person name="Symeonidi A."/>
            <person name="Balestrini R."/>
            <person name="Charron P."/>
            <person name="Duensing N."/>
            <person name="Frei-dit-Frey N."/>
            <person name="Gianinazzi-Pearson V."/>
            <person name="Gilbert B."/>
            <person name="Handa Y."/>
            <person name="Hijri M."/>
            <person name="Kaul R."/>
            <person name="Kawaguchi M."/>
            <person name="Krajinski F."/>
            <person name="Lammers P."/>
            <person name="Lapierre D."/>
            <person name="Masclaux F.G."/>
            <person name="Murat C."/>
            <person name="Morin E."/>
            <person name="Ndikumana S."/>
            <person name="Pagni M."/>
            <person name="Petitpierre D."/>
            <person name="Requena N."/>
            <person name="Rosikiewicz P."/>
            <person name="Riley R."/>
            <person name="Saito K."/>
            <person name="San Clemente H."/>
            <person name="Shapiro H."/>
            <person name="van Tuinen D."/>
            <person name="Becard G."/>
            <person name="Bonfante P."/>
            <person name="Paszkowski U."/>
            <person name="Shachar-Hill Y."/>
            <person name="Young J.P."/>
            <person name="Sanders I.R."/>
            <person name="Henrissat B."/>
            <person name="Rensing S.A."/>
            <person name="Grigoriev I.V."/>
            <person name="Corradi N."/>
            <person name="Roux C."/>
            <person name="Martin F."/>
        </authorList>
    </citation>
    <scope>NUCLEOTIDE SEQUENCE</scope>
    <source>
        <strain evidence="2">DAOM 197198</strain>
    </source>
</reference>
<protein>
    <submittedName>
        <fullName evidence="2">Uncharacterized protein</fullName>
    </submittedName>
</protein>
<dbReference type="EMBL" id="KI275049">
    <property type="protein sequence ID" value="ESA23067.1"/>
    <property type="molecule type" value="Genomic_DNA"/>
</dbReference>
<organism evidence="2">
    <name type="scientific">Rhizophagus irregularis (strain DAOM 181602 / DAOM 197198 / MUCL 43194)</name>
    <name type="common">Arbuscular mycorrhizal fungus</name>
    <name type="synonym">Glomus intraradices</name>
    <dbReference type="NCBI Taxonomy" id="747089"/>
    <lineage>
        <taxon>Eukaryota</taxon>
        <taxon>Fungi</taxon>
        <taxon>Fungi incertae sedis</taxon>
        <taxon>Mucoromycota</taxon>
        <taxon>Glomeromycotina</taxon>
        <taxon>Glomeromycetes</taxon>
        <taxon>Glomerales</taxon>
        <taxon>Glomeraceae</taxon>
        <taxon>Rhizophagus</taxon>
    </lineage>
</organism>
<feature type="region of interest" description="Disordered" evidence="1">
    <location>
        <begin position="13"/>
        <end position="41"/>
    </location>
</feature>
<dbReference type="AlphaFoldDB" id="U9UTQ5"/>
<dbReference type="HOGENOM" id="CLU_125602_0_0_1"/>
<evidence type="ECO:0000313" key="2">
    <source>
        <dbReference type="EMBL" id="ESA23067.1"/>
    </source>
</evidence>
<proteinExistence type="predicted"/>
<name>U9UTQ5_RHIID</name>
<evidence type="ECO:0000256" key="1">
    <source>
        <dbReference type="SAM" id="MobiDB-lite"/>
    </source>
</evidence>
<sequence>MEIDDDDMVAVAQESNTQKKCIQKSSTEKSSSKKRKTSNKDDVSTVLKKLIEELLTPDSGEVLGESNVSDALLNTRKFLYFSDMIDQAEIKNKDATQNVINRYFDFGEVLYLQYKELKPSCGKDGANALVKEEVRKQIPEIKFSDDALRKRMERAGKVYKLFNSIDRTKIV</sequence>